<gene>
    <name evidence="1" type="ORF">BRADI_2g44860v3</name>
</gene>
<reference evidence="1 2" key="1">
    <citation type="journal article" date="2010" name="Nature">
        <title>Genome sequencing and analysis of the model grass Brachypodium distachyon.</title>
        <authorList>
            <consortium name="International Brachypodium Initiative"/>
        </authorList>
    </citation>
    <scope>NUCLEOTIDE SEQUENCE [LARGE SCALE GENOMIC DNA]</scope>
    <source>
        <strain evidence="1 2">Bd21</strain>
    </source>
</reference>
<dbReference type="Gramene" id="KQK08914">
    <property type="protein sequence ID" value="KQK08914"/>
    <property type="gene ID" value="BRADI_2g44860v3"/>
</dbReference>
<dbReference type="EMBL" id="CM000881">
    <property type="protein sequence ID" value="KQK08914.1"/>
    <property type="molecule type" value="Genomic_DNA"/>
</dbReference>
<keyword evidence="3" id="KW-1185">Reference proteome</keyword>
<reference evidence="2" key="3">
    <citation type="submission" date="2018-08" db="UniProtKB">
        <authorList>
            <consortium name="EnsemblPlants"/>
        </authorList>
    </citation>
    <scope>IDENTIFICATION</scope>
    <source>
        <strain evidence="2">cv. Bd21</strain>
    </source>
</reference>
<dbReference type="InParanoid" id="A0A0Q3R651"/>
<organism evidence="1">
    <name type="scientific">Brachypodium distachyon</name>
    <name type="common">Purple false brome</name>
    <name type="synonym">Trachynia distachya</name>
    <dbReference type="NCBI Taxonomy" id="15368"/>
    <lineage>
        <taxon>Eukaryota</taxon>
        <taxon>Viridiplantae</taxon>
        <taxon>Streptophyta</taxon>
        <taxon>Embryophyta</taxon>
        <taxon>Tracheophyta</taxon>
        <taxon>Spermatophyta</taxon>
        <taxon>Magnoliopsida</taxon>
        <taxon>Liliopsida</taxon>
        <taxon>Poales</taxon>
        <taxon>Poaceae</taxon>
        <taxon>BOP clade</taxon>
        <taxon>Pooideae</taxon>
        <taxon>Stipodae</taxon>
        <taxon>Brachypodieae</taxon>
        <taxon>Brachypodium</taxon>
    </lineage>
</organism>
<evidence type="ECO:0000313" key="3">
    <source>
        <dbReference type="Proteomes" id="UP000008810"/>
    </source>
</evidence>
<protein>
    <submittedName>
        <fullName evidence="1 2">Uncharacterized protein</fullName>
    </submittedName>
</protein>
<sequence>MQVRKACRARDRLKLKATSTLQQRHLSSPLAYRFSLTNHGISASDDPCLSSSVSPKHKSYIVRLVNLPVGVVI</sequence>
<dbReference type="Proteomes" id="UP000008810">
    <property type="component" value="Chromosome 2"/>
</dbReference>
<evidence type="ECO:0000313" key="1">
    <source>
        <dbReference type="EMBL" id="KQK08914.1"/>
    </source>
</evidence>
<reference evidence="1" key="2">
    <citation type="submission" date="2017-06" db="EMBL/GenBank/DDBJ databases">
        <title>WGS assembly of Brachypodium distachyon.</title>
        <authorList>
            <consortium name="The International Brachypodium Initiative"/>
            <person name="Lucas S."/>
            <person name="Harmon-Smith M."/>
            <person name="Lail K."/>
            <person name="Tice H."/>
            <person name="Grimwood J."/>
            <person name="Bruce D."/>
            <person name="Barry K."/>
            <person name="Shu S."/>
            <person name="Lindquist E."/>
            <person name="Wang M."/>
            <person name="Pitluck S."/>
            <person name="Vogel J.P."/>
            <person name="Garvin D.F."/>
            <person name="Mockler T.C."/>
            <person name="Schmutz J."/>
            <person name="Rokhsar D."/>
            <person name="Bevan M.W."/>
        </authorList>
    </citation>
    <scope>NUCLEOTIDE SEQUENCE</scope>
    <source>
        <strain evidence="1">Bd21</strain>
    </source>
</reference>
<accession>A0A0Q3R651</accession>
<proteinExistence type="predicted"/>
<dbReference type="AlphaFoldDB" id="A0A0Q3R651"/>
<evidence type="ECO:0000313" key="2">
    <source>
        <dbReference type="EnsemblPlants" id="KQK08914"/>
    </source>
</evidence>
<dbReference type="EnsemblPlants" id="KQK08914">
    <property type="protein sequence ID" value="KQK08914"/>
    <property type="gene ID" value="BRADI_2g44860v3"/>
</dbReference>
<name>A0A0Q3R651_BRADI</name>